<dbReference type="FunFam" id="3.90.1170.10:FF:000001">
    <property type="entry name" value="50S ribosomal protein L16"/>
    <property type="match status" value="1"/>
</dbReference>
<gene>
    <name evidence="6 10" type="primary">rplP</name>
    <name evidence="10" type="ORF">HZB08_02545</name>
</gene>
<dbReference type="GO" id="GO:0006412">
    <property type="term" value="P:translation"/>
    <property type="evidence" value="ECO:0007669"/>
    <property type="project" value="UniProtKB-UniRule"/>
</dbReference>
<dbReference type="CDD" id="cd01433">
    <property type="entry name" value="Ribosomal_L16_L10e"/>
    <property type="match status" value="1"/>
</dbReference>
<dbReference type="NCBIfam" id="TIGR01164">
    <property type="entry name" value="rplP_bact"/>
    <property type="match status" value="1"/>
</dbReference>
<accession>A0A9D6UPC4</accession>
<evidence type="ECO:0000256" key="3">
    <source>
        <dbReference type="ARBA" id="ARBA00022980"/>
    </source>
</evidence>
<evidence type="ECO:0000256" key="1">
    <source>
        <dbReference type="ARBA" id="ARBA00008931"/>
    </source>
</evidence>
<feature type="compositionally biased region" description="Basic residues" evidence="9">
    <location>
        <begin position="8"/>
        <end position="21"/>
    </location>
</feature>
<evidence type="ECO:0000256" key="5">
    <source>
        <dbReference type="ARBA" id="ARBA00035198"/>
    </source>
</evidence>
<dbReference type="GO" id="GO:1990904">
    <property type="term" value="C:ribonucleoprotein complex"/>
    <property type="evidence" value="ECO:0007669"/>
    <property type="project" value="UniProtKB-KW"/>
</dbReference>
<dbReference type="AlphaFoldDB" id="A0A9D6UPC4"/>
<dbReference type="HAMAP" id="MF_01342">
    <property type="entry name" value="Ribosomal_uL16"/>
    <property type="match status" value="1"/>
</dbReference>
<reference evidence="10" key="1">
    <citation type="submission" date="2020-07" db="EMBL/GenBank/DDBJ databases">
        <title>Huge and variable diversity of episymbiotic CPR bacteria and DPANN archaea in groundwater ecosystems.</title>
        <authorList>
            <person name="He C.Y."/>
            <person name="Keren R."/>
            <person name="Whittaker M."/>
            <person name="Farag I.F."/>
            <person name="Doudna J."/>
            <person name="Cate J.H.D."/>
            <person name="Banfield J.F."/>
        </authorList>
    </citation>
    <scope>NUCLEOTIDE SEQUENCE</scope>
    <source>
        <strain evidence="10">NC_groundwater_1860_Pr3_B-0.1um_51_7</strain>
    </source>
</reference>
<evidence type="ECO:0000256" key="8">
    <source>
        <dbReference type="RuleBase" id="RU004414"/>
    </source>
</evidence>
<comment type="function">
    <text evidence="6 8">Binds 23S rRNA and is also seen to make contacts with the A and possibly P site tRNAs.</text>
</comment>
<dbReference type="SUPFAM" id="SSF54686">
    <property type="entry name" value="Ribosomal protein L16p/L10e"/>
    <property type="match status" value="1"/>
</dbReference>
<dbReference type="PROSITE" id="PS00701">
    <property type="entry name" value="RIBOSOMAL_L16_2"/>
    <property type="match status" value="1"/>
</dbReference>
<proteinExistence type="inferred from homology"/>
<comment type="caution">
    <text evidence="10">The sequence shown here is derived from an EMBL/GenBank/DDBJ whole genome shotgun (WGS) entry which is preliminary data.</text>
</comment>
<dbReference type="GO" id="GO:0003735">
    <property type="term" value="F:structural constituent of ribosome"/>
    <property type="evidence" value="ECO:0007669"/>
    <property type="project" value="InterPro"/>
</dbReference>
<dbReference type="InterPro" id="IPR016180">
    <property type="entry name" value="Ribosomal_uL16_dom"/>
</dbReference>
<dbReference type="EMBL" id="JACRKR010000126">
    <property type="protein sequence ID" value="MBI5078881.1"/>
    <property type="molecule type" value="Genomic_DNA"/>
</dbReference>
<evidence type="ECO:0000256" key="6">
    <source>
        <dbReference type="HAMAP-Rule" id="MF_01342"/>
    </source>
</evidence>
<dbReference type="Proteomes" id="UP000808761">
    <property type="component" value="Unassembled WGS sequence"/>
</dbReference>
<dbReference type="InterPro" id="IPR036920">
    <property type="entry name" value="Ribosomal_uL16_sf"/>
</dbReference>
<evidence type="ECO:0000256" key="7">
    <source>
        <dbReference type="RuleBase" id="RU004413"/>
    </source>
</evidence>
<comment type="similarity">
    <text evidence="1 6 7">Belongs to the universal ribosomal protein uL16 family.</text>
</comment>
<evidence type="ECO:0000313" key="10">
    <source>
        <dbReference type="EMBL" id="MBI5078881.1"/>
    </source>
</evidence>
<keyword evidence="2 6" id="KW-0820">tRNA-binding</keyword>
<dbReference type="Gene3D" id="3.90.1170.10">
    <property type="entry name" value="Ribosomal protein L10e/L16"/>
    <property type="match status" value="1"/>
</dbReference>
<evidence type="ECO:0000256" key="2">
    <source>
        <dbReference type="ARBA" id="ARBA00022555"/>
    </source>
</evidence>
<evidence type="ECO:0000256" key="9">
    <source>
        <dbReference type="SAM" id="MobiDB-lite"/>
    </source>
</evidence>
<dbReference type="PANTHER" id="PTHR12220:SF13">
    <property type="entry name" value="LARGE RIBOSOMAL SUBUNIT PROTEIN UL16M"/>
    <property type="match status" value="1"/>
</dbReference>
<keyword evidence="6 8" id="KW-0694">RNA-binding</keyword>
<evidence type="ECO:0000256" key="4">
    <source>
        <dbReference type="ARBA" id="ARBA00023274"/>
    </source>
</evidence>
<dbReference type="Pfam" id="PF00252">
    <property type="entry name" value="Ribosomal_L16"/>
    <property type="match status" value="1"/>
</dbReference>
<protein>
    <recommendedName>
        <fullName evidence="5 6">Large ribosomal subunit protein uL16</fullName>
    </recommendedName>
</protein>
<feature type="region of interest" description="Disordered" evidence="9">
    <location>
        <begin position="1"/>
        <end position="21"/>
    </location>
</feature>
<dbReference type="GO" id="GO:0005840">
    <property type="term" value="C:ribosome"/>
    <property type="evidence" value="ECO:0007669"/>
    <property type="project" value="UniProtKB-KW"/>
</dbReference>
<dbReference type="PANTHER" id="PTHR12220">
    <property type="entry name" value="50S/60S RIBOSOMAL PROTEIN L16"/>
    <property type="match status" value="1"/>
</dbReference>
<dbReference type="InterPro" id="IPR047873">
    <property type="entry name" value="Ribosomal_uL16"/>
</dbReference>
<keyword evidence="4 6" id="KW-0687">Ribonucleoprotein</keyword>
<dbReference type="PRINTS" id="PR00060">
    <property type="entry name" value="RIBOSOMALL16"/>
</dbReference>
<keyword evidence="3 6" id="KW-0689">Ribosomal protein</keyword>
<dbReference type="PROSITE" id="PS00586">
    <property type="entry name" value="RIBOSOMAL_L16_1"/>
    <property type="match status" value="1"/>
</dbReference>
<dbReference type="GO" id="GO:0019843">
    <property type="term" value="F:rRNA binding"/>
    <property type="evidence" value="ECO:0007669"/>
    <property type="project" value="UniProtKB-UniRule"/>
</dbReference>
<dbReference type="InterPro" id="IPR020798">
    <property type="entry name" value="Ribosomal_uL16_CS"/>
</dbReference>
<sequence>MALTPAKTKFRKHQRRRLRGRASRGATLNFGEYGLQALECGYLTTNQIESSRKAITHYLKRGGKVWLRVFADKIVTARAAETRMGGGKGAPVKFVAPVKRGHIILEIAGIRPEEAVEAMQLASFKLPLATRLVAKI</sequence>
<organism evidence="10 11">
    <name type="scientific">Candidatus Saganbacteria bacterium</name>
    <dbReference type="NCBI Taxonomy" id="2575572"/>
    <lineage>
        <taxon>Bacteria</taxon>
        <taxon>Bacillati</taxon>
        <taxon>Saganbacteria</taxon>
    </lineage>
</organism>
<comment type="subunit">
    <text evidence="6 8">Part of the 50S ribosomal subunit.</text>
</comment>
<name>A0A9D6UPC4_UNCSA</name>
<keyword evidence="6 8" id="KW-0699">rRNA-binding</keyword>
<dbReference type="GO" id="GO:0000049">
    <property type="term" value="F:tRNA binding"/>
    <property type="evidence" value="ECO:0007669"/>
    <property type="project" value="UniProtKB-KW"/>
</dbReference>
<dbReference type="InterPro" id="IPR000114">
    <property type="entry name" value="Ribosomal_uL16_bact-type"/>
</dbReference>
<evidence type="ECO:0000313" key="11">
    <source>
        <dbReference type="Proteomes" id="UP000808761"/>
    </source>
</evidence>